<organism evidence="1 2">
    <name type="scientific">Aspergillus brunneoviolaceus CBS 621.78</name>
    <dbReference type="NCBI Taxonomy" id="1450534"/>
    <lineage>
        <taxon>Eukaryota</taxon>
        <taxon>Fungi</taxon>
        <taxon>Dikarya</taxon>
        <taxon>Ascomycota</taxon>
        <taxon>Pezizomycotina</taxon>
        <taxon>Eurotiomycetes</taxon>
        <taxon>Eurotiomycetidae</taxon>
        <taxon>Eurotiales</taxon>
        <taxon>Aspergillaceae</taxon>
        <taxon>Aspergillus</taxon>
        <taxon>Aspergillus subgen. Circumdati</taxon>
    </lineage>
</organism>
<keyword evidence="2" id="KW-1185">Reference proteome</keyword>
<dbReference type="Proteomes" id="UP000249057">
    <property type="component" value="Unassembled WGS sequence"/>
</dbReference>
<name>A0ACD1GJ29_9EURO</name>
<sequence length="86" mass="9477">MLSRAEKLVRTSLVVLHLFPLGLDVLLPPATSPKELVPPLSNQRFQSGRYATGTFGNVARARHTRAALWLIPTATEDIRDASRAEI</sequence>
<reference evidence="1" key="1">
    <citation type="submission" date="2018-02" db="EMBL/GenBank/DDBJ databases">
        <title>The genomes of Aspergillus section Nigri reveals drivers in fungal speciation.</title>
        <authorList>
            <consortium name="DOE Joint Genome Institute"/>
            <person name="Vesth T.C."/>
            <person name="Nybo J."/>
            <person name="Theobald S."/>
            <person name="Brandl J."/>
            <person name="Frisvad J.C."/>
            <person name="Nielsen K.F."/>
            <person name="Lyhne E.K."/>
            <person name="Kogle M.E."/>
            <person name="Kuo A."/>
            <person name="Riley R."/>
            <person name="Clum A."/>
            <person name="Nolan M."/>
            <person name="Lipzen A."/>
            <person name="Salamov A."/>
            <person name="Henrissat B."/>
            <person name="Wiebenga A."/>
            <person name="De vries R.P."/>
            <person name="Grigoriev I.V."/>
            <person name="Mortensen U.H."/>
            <person name="Andersen M.R."/>
            <person name="Baker S.E."/>
        </authorList>
    </citation>
    <scope>NUCLEOTIDE SEQUENCE</scope>
    <source>
        <strain evidence="1">CBS 621.78</strain>
    </source>
</reference>
<protein>
    <submittedName>
        <fullName evidence="1">Uncharacterized protein</fullName>
    </submittedName>
</protein>
<accession>A0ACD1GJ29</accession>
<proteinExistence type="predicted"/>
<gene>
    <name evidence="1" type="ORF">BO95DRAFT_439555</name>
</gene>
<evidence type="ECO:0000313" key="1">
    <source>
        <dbReference type="EMBL" id="RAH49271.1"/>
    </source>
</evidence>
<dbReference type="EMBL" id="KZ825319">
    <property type="protein sequence ID" value="RAH49271.1"/>
    <property type="molecule type" value="Genomic_DNA"/>
</dbReference>
<evidence type="ECO:0000313" key="2">
    <source>
        <dbReference type="Proteomes" id="UP000249057"/>
    </source>
</evidence>